<comment type="caution">
    <text evidence="2">The sequence shown here is derived from an EMBL/GenBank/DDBJ whole genome shotgun (WGS) entry which is preliminary data.</text>
</comment>
<feature type="compositionally biased region" description="Basic and acidic residues" evidence="1">
    <location>
        <begin position="121"/>
        <end position="141"/>
    </location>
</feature>
<dbReference type="AlphaFoldDB" id="A0A8H2X6V4"/>
<feature type="compositionally biased region" description="Low complexity" evidence="1">
    <location>
        <begin position="142"/>
        <end position="153"/>
    </location>
</feature>
<feature type="region of interest" description="Disordered" evidence="1">
    <location>
        <begin position="56"/>
        <end position="203"/>
    </location>
</feature>
<feature type="compositionally biased region" description="Polar residues" evidence="1">
    <location>
        <begin position="24"/>
        <end position="38"/>
    </location>
</feature>
<reference evidence="2" key="1">
    <citation type="submission" date="2021-01" db="EMBL/GenBank/DDBJ databases">
        <authorList>
            <person name="Kaushik A."/>
        </authorList>
    </citation>
    <scope>NUCLEOTIDE SEQUENCE</scope>
    <source>
        <strain evidence="2">AG1-1C</strain>
    </source>
</reference>
<feature type="compositionally biased region" description="Basic and acidic residues" evidence="1">
    <location>
        <begin position="190"/>
        <end position="203"/>
    </location>
</feature>
<gene>
    <name evidence="2" type="ORF">RDB_LOCUS76120</name>
</gene>
<accession>A0A8H2X6V4</accession>
<feature type="region of interest" description="Disordered" evidence="1">
    <location>
        <begin position="18"/>
        <end position="38"/>
    </location>
</feature>
<feature type="compositionally biased region" description="Basic and acidic residues" evidence="1">
    <location>
        <begin position="74"/>
        <end position="105"/>
    </location>
</feature>
<dbReference type="Proteomes" id="UP000663846">
    <property type="component" value="Unassembled WGS sequence"/>
</dbReference>
<evidence type="ECO:0000256" key="1">
    <source>
        <dbReference type="SAM" id="MobiDB-lite"/>
    </source>
</evidence>
<dbReference type="EMBL" id="CAJMWS010000316">
    <property type="protein sequence ID" value="CAE6415705.1"/>
    <property type="molecule type" value="Genomic_DNA"/>
</dbReference>
<evidence type="ECO:0000313" key="2">
    <source>
        <dbReference type="EMBL" id="CAE6415705.1"/>
    </source>
</evidence>
<protein>
    <submittedName>
        <fullName evidence="2">Uncharacterized protein</fullName>
    </submittedName>
</protein>
<evidence type="ECO:0000313" key="3">
    <source>
        <dbReference type="Proteomes" id="UP000663846"/>
    </source>
</evidence>
<name>A0A8H2X6V4_9AGAM</name>
<organism evidence="2 3">
    <name type="scientific">Rhizoctonia solani</name>
    <dbReference type="NCBI Taxonomy" id="456999"/>
    <lineage>
        <taxon>Eukaryota</taxon>
        <taxon>Fungi</taxon>
        <taxon>Dikarya</taxon>
        <taxon>Basidiomycota</taxon>
        <taxon>Agaricomycotina</taxon>
        <taxon>Agaricomycetes</taxon>
        <taxon>Cantharellales</taxon>
        <taxon>Ceratobasidiaceae</taxon>
        <taxon>Rhizoctonia</taxon>
    </lineage>
</organism>
<proteinExistence type="predicted"/>
<sequence length="203" mass="21313">MASRLGFRLATRSLRRPVMRAQLGQRTMSSATPKQSSDAPWIGVAALITIGGFAVTLGGGDNKAAHHSSKPKAPPKDEPKAEPKQESKEKDSSKGDAQKSDDSKAGADNVEGSVSPAEVQESIKKSIKSDEPSTAKAEEAKSSGSPKKSSESGSDSDDDEYVKVENISAKDTQEALAQSEKADVPGIAKPAEEKEAHAKSEPK</sequence>